<organism evidence="1 2">
    <name type="scientific">Brooklawnia cerclae</name>
    <dbReference type="NCBI Taxonomy" id="349934"/>
    <lineage>
        <taxon>Bacteria</taxon>
        <taxon>Bacillati</taxon>
        <taxon>Actinomycetota</taxon>
        <taxon>Actinomycetes</taxon>
        <taxon>Propionibacteriales</taxon>
        <taxon>Propionibacteriaceae</taxon>
        <taxon>Brooklawnia</taxon>
    </lineage>
</organism>
<evidence type="ECO:0000313" key="2">
    <source>
        <dbReference type="Proteomes" id="UP000749311"/>
    </source>
</evidence>
<sequence length="292" mass="30481">MSDPPVVWATLAAGGQTVTLAGRLRDPSSDGLWIDEDGLEGWWSAPELRVNTTERQTGDGAHDVDESNIHYAARTVTLSWVARGVNRAAVLASSARLSQLTHKTVTLRVMDADRDTYVTGYVRPQTDAAWDSTEQTGTLTVVCPRPERLSTLAHRVTLLPASGGSGGLSYGPDTAGLVYPLSYGLAAPTQNAGALVNNGTSAAYPVLTVTGPFPDGVLLQVGSGALAYSQPVGEVPLVLDARSRTASVAGLDVSRYLTARGFPVVPAGGSVGISLQSAGSGWVTCETHDTYM</sequence>
<protein>
    <recommendedName>
        <fullName evidence="3">Phage tail protein</fullName>
    </recommendedName>
</protein>
<accession>A0ABX0SKF5</accession>
<dbReference type="RefSeq" id="WP_167170946.1">
    <property type="nucleotide sequence ID" value="NZ_BAAAOO010000020.1"/>
</dbReference>
<keyword evidence="2" id="KW-1185">Reference proteome</keyword>
<comment type="caution">
    <text evidence="1">The sequence shown here is derived from an EMBL/GenBank/DDBJ whole genome shotgun (WGS) entry which is preliminary data.</text>
</comment>
<dbReference type="EMBL" id="JAAMOZ010000003">
    <property type="protein sequence ID" value="NIH58465.1"/>
    <property type="molecule type" value="Genomic_DNA"/>
</dbReference>
<proteinExistence type="predicted"/>
<reference evidence="1 2" key="1">
    <citation type="submission" date="2020-02" db="EMBL/GenBank/DDBJ databases">
        <title>Sequencing the genomes of 1000 actinobacteria strains.</title>
        <authorList>
            <person name="Klenk H.-P."/>
        </authorList>
    </citation>
    <scope>NUCLEOTIDE SEQUENCE [LARGE SCALE GENOMIC DNA]</scope>
    <source>
        <strain evidence="1 2">DSM 19609</strain>
    </source>
</reference>
<dbReference type="Proteomes" id="UP000749311">
    <property type="component" value="Unassembled WGS sequence"/>
</dbReference>
<evidence type="ECO:0008006" key="3">
    <source>
        <dbReference type="Google" id="ProtNLM"/>
    </source>
</evidence>
<name>A0ABX0SKF5_9ACTN</name>
<evidence type="ECO:0000313" key="1">
    <source>
        <dbReference type="EMBL" id="NIH58465.1"/>
    </source>
</evidence>
<gene>
    <name evidence="1" type="ORF">FB473_003160</name>
</gene>